<dbReference type="STRING" id="1108044.GOOTI_050_00060"/>
<dbReference type="AlphaFoldDB" id="H5TI94"/>
<comment type="caution">
    <text evidence="1">The sequence shown here is derived from an EMBL/GenBank/DDBJ whole genome shotgun (WGS) entry which is preliminary data.</text>
</comment>
<accession>H5TI94</accession>
<gene>
    <name evidence="1" type="ORF">GOOTI_050_00060</name>
</gene>
<evidence type="ECO:0000313" key="1">
    <source>
        <dbReference type="EMBL" id="GAB33202.1"/>
    </source>
</evidence>
<sequence>MLNTGQLTLPSFTPTLALFRAAEVHPVVRYQIAASGLRISAATTSHLVSVHHRAVTADTSATATIDLEQAAGSVQLVQGKWAVNGEPVERRARPRTRLRPRPLPTSVRVCKTSSRTLRDLLGTFLKAPHVTAAVFDARSDRLRLAADGDVVRIVAAVADATFDGHQPVASSMPLTLAHAALGVLPADVAVTVTIGDGVTVLSAQDTAITIESLADNPTATLPEVPQPKRRRHDVSLPLSQWKEFNDQVHKPFIDTVPACHLRVRGSGDQQTLTIDVRSGGHAYHAELPCSTSDSFAIDVPWQSFQAALAPAITAGSDSVTLRIFDQQPTLTPLVVNFTSPAISGYAATVARKPLLMVA</sequence>
<dbReference type="RefSeq" id="WP_007237461.1">
    <property type="nucleotide sequence ID" value="NZ_BAFB01000050.1"/>
</dbReference>
<dbReference type="EMBL" id="BAFB01000050">
    <property type="protein sequence ID" value="GAB33202.1"/>
    <property type="molecule type" value="Genomic_DNA"/>
</dbReference>
<keyword evidence="2" id="KW-1185">Reference proteome</keyword>
<name>H5TI94_GORO1</name>
<organism evidence="1 2">
    <name type="scientific">Gordonia otitidis (strain DSM 44809 / CCUG 52243 / JCM 12355 / NBRC 100426 / IFM 10032)</name>
    <dbReference type="NCBI Taxonomy" id="1108044"/>
    <lineage>
        <taxon>Bacteria</taxon>
        <taxon>Bacillati</taxon>
        <taxon>Actinomycetota</taxon>
        <taxon>Actinomycetes</taxon>
        <taxon>Mycobacteriales</taxon>
        <taxon>Gordoniaceae</taxon>
        <taxon>Gordonia</taxon>
    </lineage>
</organism>
<protein>
    <recommendedName>
        <fullName evidence="3">DNA polymerase III beta sliding clamp central domain-containing protein</fullName>
    </recommendedName>
</protein>
<reference evidence="1" key="1">
    <citation type="submission" date="2012-02" db="EMBL/GenBank/DDBJ databases">
        <title>Whole genome shotgun sequence of Gordonia otitidis NBRC 100426.</title>
        <authorList>
            <person name="Yoshida I."/>
            <person name="Hosoyama A."/>
            <person name="Tsuchikane K."/>
            <person name="Katsumata H."/>
            <person name="Yamazaki S."/>
            <person name="Fujita N."/>
        </authorList>
    </citation>
    <scope>NUCLEOTIDE SEQUENCE [LARGE SCALE GENOMIC DNA]</scope>
    <source>
        <strain evidence="1">NBRC 100426</strain>
    </source>
</reference>
<dbReference type="Proteomes" id="UP000005038">
    <property type="component" value="Unassembled WGS sequence"/>
</dbReference>
<evidence type="ECO:0008006" key="3">
    <source>
        <dbReference type="Google" id="ProtNLM"/>
    </source>
</evidence>
<evidence type="ECO:0000313" key="2">
    <source>
        <dbReference type="Proteomes" id="UP000005038"/>
    </source>
</evidence>
<proteinExistence type="predicted"/>